<proteinExistence type="predicted"/>
<evidence type="ECO:0008006" key="4">
    <source>
        <dbReference type="Google" id="ProtNLM"/>
    </source>
</evidence>
<feature type="compositionally biased region" description="Basic and acidic residues" evidence="1">
    <location>
        <begin position="141"/>
        <end position="163"/>
    </location>
</feature>
<dbReference type="Proteomes" id="UP001642720">
    <property type="component" value="Unassembled WGS sequence"/>
</dbReference>
<accession>A0ABY2HEI1</accession>
<evidence type="ECO:0000256" key="1">
    <source>
        <dbReference type="SAM" id="MobiDB-lite"/>
    </source>
</evidence>
<evidence type="ECO:0000313" key="3">
    <source>
        <dbReference type="Proteomes" id="UP001642720"/>
    </source>
</evidence>
<feature type="region of interest" description="Disordered" evidence="1">
    <location>
        <begin position="128"/>
        <end position="163"/>
    </location>
</feature>
<reference evidence="2 3" key="1">
    <citation type="submission" date="2018-01" db="EMBL/GenBank/DDBJ databases">
        <title>Genome characterization of the sugarcane-associated fungus Trichoderma ghanense CCMA-1212 and their application in lignocelulose bioconversion.</title>
        <authorList>
            <person name="Steindorff A.S."/>
            <person name="Mendes T.D."/>
            <person name="Vilela E.S.D."/>
            <person name="Rodrigues D.S."/>
            <person name="Formighieri E.F."/>
            <person name="Melo I.S."/>
            <person name="Favaro L.C.L."/>
        </authorList>
    </citation>
    <scope>NUCLEOTIDE SEQUENCE [LARGE SCALE GENOMIC DNA]</scope>
    <source>
        <strain evidence="2 3">CCMA-1212</strain>
    </source>
</reference>
<keyword evidence="3" id="KW-1185">Reference proteome</keyword>
<dbReference type="RefSeq" id="XP_073562837.1">
    <property type="nucleotide sequence ID" value="XM_073697942.1"/>
</dbReference>
<gene>
    <name evidence="2" type="ORF">CCMA1212_000475</name>
</gene>
<protein>
    <recommendedName>
        <fullName evidence="4">Transposase</fullName>
    </recommendedName>
</protein>
<evidence type="ECO:0000313" key="2">
    <source>
        <dbReference type="EMBL" id="TFB06636.1"/>
    </source>
</evidence>
<comment type="caution">
    <text evidence="2">The sequence shown here is derived from an EMBL/GenBank/DDBJ whole genome shotgun (WGS) entry which is preliminary data.</text>
</comment>
<sequence>MDPRVGIRVHGAKLPLALQVDLPVYAIYGAGVAAGNSTRSRGEKSTRHGADAANGLCWISGDASGFDVDGVDVRSRWKGPGKKSKDAAYARRHRSADPLLVDSRRIRQGVVDACFKLLRAVAQGLGPSSVVSRQGRLPPPSHRDRDCRRRGGQTSDKERIAAL</sequence>
<dbReference type="GeneID" id="300572392"/>
<dbReference type="EMBL" id="PPTA01000001">
    <property type="protein sequence ID" value="TFB06636.1"/>
    <property type="molecule type" value="Genomic_DNA"/>
</dbReference>
<organism evidence="2 3">
    <name type="scientific">Trichoderma ghanense</name>
    <dbReference type="NCBI Taxonomy" id="65468"/>
    <lineage>
        <taxon>Eukaryota</taxon>
        <taxon>Fungi</taxon>
        <taxon>Dikarya</taxon>
        <taxon>Ascomycota</taxon>
        <taxon>Pezizomycotina</taxon>
        <taxon>Sordariomycetes</taxon>
        <taxon>Hypocreomycetidae</taxon>
        <taxon>Hypocreales</taxon>
        <taxon>Hypocreaceae</taxon>
        <taxon>Trichoderma</taxon>
    </lineage>
</organism>
<name>A0ABY2HEI1_9HYPO</name>